<reference evidence="2" key="1">
    <citation type="submission" date="2020-04" db="EMBL/GenBank/DDBJ databases">
        <authorList>
            <person name="Chiriac C."/>
            <person name="Salcher M."/>
            <person name="Ghai R."/>
            <person name="Kavagutti S V."/>
        </authorList>
    </citation>
    <scope>NUCLEOTIDE SEQUENCE</scope>
</reference>
<sequence length="86" mass="10388">MLYLSIILTIIVTALLYTVWNLLKKVEMYEDIIQENDNFIQNELQRNEALLEALRQIDNRQMFEKDDDVGSIFFLIKETIERYKTR</sequence>
<keyword evidence="1" id="KW-1133">Transmembrane helix</keyword>
<accession>A0A6J5M8W2</accession>
<gene>
    <name evidence="2" type="ORF">UFOVP449_61</name>
</gene>
<dbReference type="EMBL" id="LR796420">
    <property type="protein sequence ID" value="CAB4142601.1"/>
    <property type="molecule type" value="Genomic_DNA"/>
</dbReference>
<protein>
    <submittedName>
        <fullName evidence="2">Uncharacterized protein</fullName>
    </submittedName>
</protein>
<keyword evidence="1" id="KW-0812">Transmembrane</keyword>
<evidence type="ECO:0000313" key="2">
    <source>
        <dbReference type="EMBL" id="CAB4142601.1"/>
    </source>
</evidence>
<keyword evidence="1" id="KW-0472">Membrane</keyword>
<feature type="transmembrane region" description="Helical" evidence="1">
    <location>
        <begin position="6"/>
        <end position="23"/>
    </location>
</feature>
<name>A0A6J5M8W2_9CAUD</name>
<proteinExistence type="predicted"/>
<organism evidence="2">
    <name type="scientific">uncultured Caudovirales phage</name>
    <dbReference type="NCBI Taxonomy" id="2100421"/>
    <lineage>
        <taxon>Viruses</taxon>
        <taxon>Duplodnaviria</taxon>
        <taxon>Heunggongvirae</taxon>
        <taxon>Uroviricota</taxon>
        <taxon>Caudoviricetes</taxon>
        <taxon>Peduoviridae</taxon>
        <taxon>Maltschvirus</taxon>
        <taxon>Maltschvirus maltsch</taxon>
    </lineage>
</organism>
<evidence type="ECO:0000256" key="1">
    <source>
        <dbReference type="SAM" id="Phobius"/>
    </source>
</evidence>